<protein>
    <recommendedName>
        <fullName evidence="2">histidine kinase</fullName>
        <ecNumber evidence="2">2.7.13.3</ecNumber>
    </recommendedName>
</protein>
<dbReference type="GO" id="GO:0004673">
    <property type="term" value="F:protein histidine kinase activity"/>
    <property type="evidence" value="ECO:0007669"/>
    <property type="project" value="UniProtKB-EC"/>
</dbReference>
<dbReference type="Proteomes" id="UP000236654">
    <property type="component" value="Unassembled WGS sequence"/>
</dbReference>
<comment type="catalytic activity">
    <reaction evidence="1">
        <text>ATP + protein L-histidine = ADP + protein N-phospho-L-histidine.</text>
        <dbReference type="EC" id="2.7.13.3"/>
    </reaction>
</comment>
<dbReference type="PANTHER" id="PTHR43065">
    <property type="entry name" value="SENSOR HISTIDINE KINASE"/>
    <property type="match status" value="1"/>
</dbReference>
<dbReference type="EC" id="2.7.13.3" evidence="2"/>
<dbReference type="PROSITE" id="PS50109">
    <property type="entry name" value="HIS_KIN"/>
    <property type="match status" value="1"/>
</dbReference>
<dbReference type="SMART" id="SM00387">
    <property type="entry name" value="HATPase_c"/>
    <property type="match status" value="1"/>
</dbReference>
<dbReference type="CDD" id="cd00075">
    <property type="entry name" value="HATPase"/>
    <property type="match status" value="1"/>
</dbReference>
<proteinExistence type="predicted"/>
<dbReference type="OrthoDB" id="9815750at2"/>
<dbReference type="RefSeq" id="WP_101333260.1">
    <property type="nucleotide sequence ID" value="NZ_PJNI01000001.1"/>
</dbReference>
<reference evidence="11 12" key="1">
    <citation type="submission" date="2017-12" db="EMBL/GenBank/DDBJ databases">
        <title>The draft genome sequence of Brumimicrobium saltpan LHR20.</title>
        <authorList>
            <person name="Do Z.-J."/>
            <person name="Luo H.-R."/>
        </authorList>
    </citation>
    <scope>NUCLEOTIDE SEQUENCE [LARGE SCALE GENOMIC DNA]</scope>
    <source>
        <strain evidence="11 12">LHR20</strain>
    </source>
</reference>
<keyword evidence="12" id="KW-1185">Reference proteome</keyword>
<keyword evidence="9" id="KW-0472">Membrane</keyword>
<keyword evidence="7" id="KW-0067">ATP-binding</keyword>
<dbReference type="GO" id="GO:0000160">
    <property type="term" value="P:phosphorelay signal transduction system"/>
    <property type="evidence" value="ECO:0007669"/>
    <property type="project" value="UniProtKB-KW"/>
</dbReference>
<evidence type="ECO:0000313" key="11">
    <source>
        <dbReference type="EMBL" id="PKR82115.1"/>
    </source>
</evidence>
<keyword evidence="4" id="KW-0808">Transferase</keyword>
<evidence type="ECO:0000256" key="1">
    <source>
        <dbReference type="ARBA" id="ARBA00000085"/>
    </source>
</evidence>
<dbReference type="PRINTS" id="PR00344">
    <property type="entry name" value="BCTRLSENSOR"/>
</dbReference>
<evidence type="ECO:0000256" key="7">
    <source>
        <dbReference type="ARBA" id="ARBA00022840"/>
    </source>
</evidence>
<dbReference type="AlphaFoldDB" id="A0A2I0R6B7"/>
<keyword evidence="9" id="KW-0812">Transmembrane</keyword>
<name>A0A2I0R6B7_9FLAO</name>
<dbReference type="Gene3D" id="3.30.565.10">
    <property type="entry name" value="Histidine kinase-like ATPase, C-terminal domain"/>
    <property type="match status" value="1"/>
</dbReference>
<comment type="caution">
    <text evidence="11">The sequence shown here is derived from an EMBL/GenBank/DDBJ whole genome shotgun (WGS) entry which is preliminary data.</text>
</comment>
<evidence type="ECO:0000256" key="5">
    <source>
        <dbReference type="ARBA" id="ARBA00022741"/>
    </source>
</evidence>
<evidence type="ECO:0000256" key="2">
    <source>
        <dbReference type="ARBA" id="ARBA00012438"/>
    </source>
</evidence>
<keyword evidence="3" id="KW-0597">Phosphoprotein</keyword>
<organism evidence="11 12">
    <name type="scientific">Brumimicrobium salinarum</name>
    <dbReference type="NCBI Taxonomy" id="2058658"/>
    <lineage>
        <taxon>Bacteria</taxon>
        <taxon>Pseudomonadati</taxon>
        <taxon>Bacteroidota</taxon>
        <taxon>Flavobacteriia</taxon>
        <taxon>Flavobacteriales</taxon>
        <taxon>Crocinitomicaceae</taxon>
        <taxon>Brumimicrobium</taxon>
    </lineage>
</organism>
<keyword evidence="5" id="KW-0547">Nucleotide-binding</keyword>
<dbReference type="InterPro" id="IPR005467">
    <property type="entry name" value="His_kinase_dom"/>
</dbReference>
<keyword evidence="9" id="KW-1133">Transmembrane helix</keyword>
<dbReference type="InterPro" id="IPR003594">
    <property type="entry name" value="HATPase_dom"/>
</dbReference>
<dbReference type="InterPro" id="IPR004358">
    <property type="entry name" value="Sig_transdc_His_kin-like_C"/>
</dbReference>
<accession>A0A2I0R6B7</accession>
<evidence type="ECO:0000256" key="4">
    <source>
        <dbReference type="ARBA" id="ARBA00022679"/>
    </source>
</evidence>
<evidence type="ECO:0000259" key="10">
    <source>
        <dbReference type="PROSITE" id="PS50109"/>
    </source>
</evidence>
<evidence type="ECO:0000256" key="6">
    <source>
        <dbReference type="ARBA" id="ARBA00022777"/>
    </source>
</evidence>
<feature type="transmembrane region" description="Helical" evidence="9">
    <location>
        <begin position="280"/>
        <end position="300"/>
    </location>
</feature>
<keyword evidence="8" id="KW-0902">Two-component regulatory system</keyword>
<evidence type="ECO:0000256" key="3">
    <source>
        <dbReference type="ARBA" id="ARBA00022553"/>
    </source>
</evidence>
<keyword evidence="6" id="KW-0418">Kinase</keyword>
<dbReference type="PANTHER" id="PTHR43065:SF10">
    <property type="entry name" value="PEROXIDE STRESS-ACTIVATED HISTIDINE KINASE MAK3"/>
    <property type="match status" value="1"/>
</dbReference>
<evidence type="ECO:0000256" key="8">
    <source>
        <dbReference type="ARBA" id="ARBA00023012"/>
    </source>
</evidence>
<sequence length="518" mass="59678">MKLYSNKQKWKIALLFVAIILVGASLFASNKIVNEVAKRERERVTQWADAIKKRAELVRLTNNSFEELRKKELNEMQLWIDATKEISRKTSLENQQSYDLPLKIINRNDDIPVIVLDQEDVVSTYINISLTKEELKNDFPEKDSLEIEALFSDSLVKLAYSWEKINPSFTIEVYDDLFMSYFYNDSRNILRLEEERDSLIQAFNTELIENAELVPVVLTDSLQQDVLASNLLKEELDSVKLNQKLSELSTENEPIKIHFSEDEVSYVFYANSPELVQLQYFPYIQFLIIGLFIFIGYIIFSTFRKAEQNKVWAGMAKETAHQLGTPISSLMAWVQLLEGMDNTKDIATEMNKDVKRLSQVTDRFSKIGASTQLKDFDIVHTTQHFLDYFRTRFPQKVELTFSTSDDEINIPHNAALFEWVIENICKNAIDAMEGKGKIDISITRNQGQVIIDISDNGKGMTLSQQRTVFEPGFTTKKRGWGLGLPLAKRIIHEYHKGRLKILHSEVGKGTTFRIILSA</sequence>
<evidence type="ECO:0000256" key="9">
    <source>
        <dbReference type="SAM" id="Phobius"/>
    </source>
</evidence>
<evidence type="ECO:0000313" key="12">
    <source>
        <dbReference type="Proteomes" id="UP000236654"/>
    </source>
</evidence>
<dbReference type="GO" id="GO:0005524">
    <property type="term" value="F:ATP binding"/>
    <property type="evidence" value="ECO:0007669"/>
    <property type="project" value="UniProtKB-KW"/>
</dbReference>
<dbReference type="EMBL" id="PJNI01000001">
    <property type="protein sequence ID" value="PKR82115.1"/>
    <property type="molecule type" value="Genomic_DNA"/>
</dbReference>
<dbReference type="InterPro" id="IPR036890">
    <property type="entry name" value="HATPase_C_sf"/>
</dbReference>
<feature type="domain" description="Histidine kinase" evidence="10">
    <location>
        <begin position="318"/>
        <end position="518"/>
    </location>
</feature>
<dbReference type="SUPFAM" id="SSF55874">
    <property type="entry name" value="ATPase domain of HSP90 chaperone/DNA topoisomerase II/histidine kinase"/>
    <property type="match status" value="1"/>
</dbReference>
<gene>
    <name evidence="11" type="ORF">CW751_01905</name>
</gene>
<dbReference type="Pfam" id="PF02518">
    <property type="entry name" value="HATPase_c"/>
    <property type="match status" value="1"/>
</dbReference>